<name>A0A0D9QDR6_PLAFR</name>
<proteinExistence type="predicted"/>
<organism evidence="1 2">
    <name type="scientific">Plasmodium fragile</name>
    <dbReference type="NCBI Taxonomy" id="5857"/>
    <lineage>
        <taxon>Eukaryota</taxon>
        <taxon>Sar</taxon>
        <taxon>Alveolata</taxon>
        <taxon>Apicomplexa</taxon>
        <taxon>Aconoidasida</taxon>
        <taxon>Haemosporida</taxon>
        <taxon>Plasmodiidae</taxon>
        <taxon>Plasmodium</taxon>
        <taxon>Plasmodium (Plasmodium)</taxon>
    </lineage>
</organism>
<dbReference type="AlphaFoldDB" id="A0A0D9QDR6"/>
<keyword evidence="2" id="KW-1185">Reference proteome</keyword>
<dbReference type="Proteomes" id="UP000054561">
    <property type="component" value="Unassembled WGS sequence"/>
</dbReference>
<evidence type="ECO:0000313" key="2">
    <source>
        <dbReference type="Proteomes" id="UP000054561"/>
    </source>
</evidence>
<dbReference type="VEuPathDB" id="PlasmoDB:AK88_05392"/>
<sequence length="103" mass="11959">MSMYGQKAWFQHLLHNVETATVPATGEVSVVQKDLKVENVNVAHQMIQVRDVPRTQLHPRPYMKKPLTAKTWILILPLVIEDSELESRLQDRELYVDNLLQNI</sequence>
<dbReference type="GeneID" id="24270706"/>
<reference evidence="1 2" key="1">
    <citation type="submission" date="2014-03" db="EMBL/GenBank/DDBJ databases">
        <title>The Genome Sequence of Plasmodium fragile nilgiri.</title>
        <authorList>
            <consortium name="The Broad Institute Genomics Platform"/>
            <consortium name="The Broad Institute Genome Sequencing Center for Infectious Disease"/>
            <person name="Neafsey D."/>
            <person name="Duraisingh M."/>
            <person name="Young S.K."/>
            <person name="Zeng Q."/>
            <person name="Gargeya S."/>
            <person name="Abouelleil A."/>
            <person name="Alvarado L."/>
            <person name="Chapman S.B."/>
            <person name="Gainer-Dewar J."/>
            <person name="Goldberg J."/>
            <person name="Griggs A."/>
            <person name="Gujja S."/>
            <person name="Hansen M."/>
            <person name="Howarth C."/>
            <person name="Imamovic A."/>
            <person name="Larimer J."/>
            <person name="Pearson M."/>
            <person name="Poon T.W."/>
            <person name="Priest M."/>
            <person name="Roberts A."/>
            <person name="Saif S."/>
            <person name="Shea T."/>
            <person name="Sykes S."/>
            <person name="Wortman J."/>
            <person name="Nusbaum C."/>
            <person name="Birren B."/>
        </authorList>
    </citation>
    <scope>NUCLEOTIDE SEQUENCE [LARGE SCALE GENOMIC DNA]</scope>
    <source>
        <strain evidence="2">nilgiri</strain>
    </source>
</reference>
<accession>A0A0D9QDR6</accession>
<evidence type="ECO:0000313" key="1">
    <source>
        <dbReference type="EMBL" id="KJP84982.1"/>
    </source>
</evidence>
<dbReference type="EMBL" id="KQ001766">
    <property type="protein sequence ID" value="KJP84982.1"/>
    <property type="molecule type" value="Genomic_DNA"/>
</dbReference>
<dbReference type="OrthoDB" id="383264at2759"/>
<gene>
    <name evidence="1" type="ORF">AK88_05392</name>
</gene>
<dbReference type="RefSeq" id="XP_012338417.1">
    <property type="nucleotide sequence ID" value="XM_012482994.1"/>
</dbReference>
<protein>
    <submittedName>
        <fullName evidence="1">Uncharacterized protein</fullName>
    </submittedName>
</protein>